<evidence type="ECO:0000256" key="7">
    <source>
        <dbReference type="ARBA" id="ARBA00022967"/>
    </source>
</evidence>
<gene>
    <name evidence="15" type="primary">ysaN</name>
</gene>
<dbReference type="PANTHER" id="PTHR15184">
    <property type="entry name" value="ATP SYNTHASE"/>
    <property type="match status" value="1"/>
</dbReference>
<organism evidence="15">
    <name type="scientific">Yersinia enterocolitica</name>
    <dbReference type="NCBI Taxonomy" id="630"/>
    <lineage>
        <taxon>Bacteria</taxon>
        <taxon>Pseudomonadati</taxon>
        <taxon>Pseudomonadota</taxon>
        <taxon>Gammaproteobacteria</taxon>
        <taxon>Enterobacterales</taxon>
        <taxon>Yersiniaceae</taxon>
        <taxon>Yersinia</taxon>
    </lineage>
</organism>
<evidence type="ECO:0000256" key="10">
    <source>
        <dbReference type="ARBA" id="ARBA00024382"/>
    </source>
</evidence>
<dbReference type="PANTHER" id="PTHR15184:SF9">
    <property type="entry name" value="SPI-1 TYPE 3 SECRETION SYSTEM ATPASE"/>
    <property type="match status" value="1"/>
</dbReference>
<dbReference type="SUPFAM" id="SSF52540">
    <property type="entry name" value="P-loop containing nucleoside triphosphate hydrolases"/>
    <property type="match status" value="1"/>
</dbReference>
<dbReference type="FunFam" id="3.40.50.12240:FF:000002">
    <property type="entry name" value="Flagellum-specific ATP synthase FliI"/>
    <property type="match status" value="1"/>
</dbReference>
<dbReference type="NCBIfam" id="TIGR01026">
    <property type="entry name" value="fliI_yscN"/>
    <property type="match status" value="1"/>
</dbReference>
<dbReference type="InterPro" id="IPR000194">
    <property type="entry name" value="ATPase_F1/V1/A1_a/bsu_nucl-bd"/>
</dbReference>
<evidence type="ECO:0000256" key="13">
    <source>
        <dbReference type="SAM" id="MobiDB-lite"/>
    </source>
</evidence>
<evidence type="ECO:0000256" key="9">
    <source>
        <dbReference type="ARBA" id="ARBA00024342"/>
    </source>
</evidence>
<dbReference type="GO" id="GO:0046933">
    <property type="term" value="F:proton-transporting ATP synthase activity, rotational mechanism"/>
    <property type="evidence" value="ECO:0007669"/>
    <property type="project" value="TreeGrafter"/>
</dbReference>
<comment type="subcellular location">
    <subcellularLocation>
        <location evidence="1">Cytoplasm</location>
    </subcellularLocation>
</comment>
<dbReference type="GO" id="GO:0008564">
    <property type="term" value="F:protein-exporting ATPase activity"/>
    <property type="evidence" value="ECO:0007669"/>
    <property type="project" value="UniProtKB-EC"/>
</dbReference>
<feature type="region of interest" description="Disordered" evidence="13">
    <location>
        <begin position="414"/>
        <end position="452"/>
    </location>
</feature>
<dbReference type="InterPro" id="IPR027417">
    <property type="entry name" value="P-loop_NTPase"/>
</dbReference>
<dbReference type="GO" id="GO:0030254">
    <property type="term" value="P:protein secretion by the type III secretion system"/>
    <property type="evidence" value="ECO:0007669"/>
    <property type="project" value="InterPro"/>
</dbReference>
<dbReference type="NCBIfam" id="NF006012">
    <property type="entry name" value="PRK08149.1"/>
    <property type="match status" value="1"/>
</dbReference>
<protein>
    <recommendedName>
        <fullName evidence="11">Type 3 secretion system ATPase</fullName>
        <ecNumber evidence="10">7.4.2.8</ecNumber>
    </recommendedName>
</protein>
<feature type="domain" description="AAA+ ATPase" evidence="14">
    <location>
        <begin position="152"/>
        <end position="333"/>
    </location>
</feature>
<keyword evidence="3" id="KW-0963">Cytoplasm</keyword>
<keyword evidence="4" id="KW-0547">Nucleotide-binding</keyword>
<reference evidence="16" key="2">
    <citation type="submission" date="2001-04" db="EMBL/GenBank/DDBJ databases">
        <authorList>
            <person name="Foultier B.G.F."/>
            <person name="Mueller S."/>
            <person name="Purnelle B."/>
            <person name="Troisfontaines P."/>
            <person name="Cornelis G.R."/>
        </authorList>
    </citation>
    <scope>NUCLEOTIDE SEQUENCE</scope>
    <source>
        <strain evidence="16">A127</strain>
    </source>
</reference>
<evidence type="ECO:0000256" key="1">
    <source>
        <dbReference type="ARBA" id="ARBA00004496"/>
    </source>
</evidence>
<dbReference type="CDD" id="cd01136">
    <property type="entry name" value="ATPase_flagellum-secretory_path_III"/>
    <property type="match status" value="1"/>
</dbReference>
<comment type="catalytic activity">
    <reaction evidence="12">
        <text>ATP + H2O + cellular proteinSide 1 = ADP + phosphate + cellular proteinSide 2.</text>
        <dbReference type="EC" id="7.4.2.8"/>
    </reaction>
</comment>
<reference evidence="15" key="3">
    <citation type="submission" date="2001-11" db="EMBL/GenBank/DDBJ databases">
        <authorList>
            <person name="Haller J.C."/>
            <person name="Carlson S."/>
            <person name="Pederson K.J."/>
            <person name="Pierson D.E."/>
        </authorList>
    </citation>
    <scope>NUCLEOTIDE SEQUENCE</scope>
</reference>
<comment type="similarity">
    <text evidence="9">Belongs to the ATPase alpha/beta chains family. T3SS ATPase subfamily.</text>
</comment>
<dbReference type="Pfam" id="PF18269">
    <property type="entry name" value="T3SS_ATPase_C"/>
    <property type="match status" value="1"/>
</dbReference>
<evidence type="ECO:0000256" key="8">
    <source>
        <dbReference type="ARBA" id="ARBA00023026"/>
    </source>
</evidence>
<dbReference type="Pfam" id="PF00006">
    <property type="entry name" value="ATP-synt_ab"/>
    <property type="match status" value="1"/>
</dbReference>
<dbReference type="InterPro" id="IPR040627">
    <property type="entry name" value="T3SS_ATPase_C"/>
</dbReference>
<keyword evidence="5" id="KW-0067">ATP-binding</keyword>
<evidence type="ECO:0000259" key="14">
    <source>
        <dbReference type="SMART" id="SM00382"/>
    </source>
</evidence>
<sequence>MNLFDSCAHPSRIHGCLLEAPLHGVFIGEICLIERDLCQPEVIAKAQVVGFKEGQTILSLIGRAQGLTREVVIRPTGQPFVFEMGEHLAGKIYNAAGEEVGVLSNATASSEPLFTTLCRVDNPPVSVNLRRPVTTPLVTGVRAIDGLLTCGQGQRMGIFAAAGSGKTSLMSMIMNHAVADICVIALIGERGREVTEFIHELQTSPRAAQTILVYATSDSPAVERCNAALLATAMAEYFRDQGKDVLLFVDSMTRYARALRDVALAAGELPARRGYPASVFEQLPLLLERPGALQHGSITAFYTVLLESEEESDPIGDEIRSIIDGHIYLSAQLAGRGHYPAIDILHSISRVFSKVTTPQHRQDAAKTRDMLGRLAQIQLYLDLGEYQRGENTDNDHALDNRDVIEGFLQQAMEEPGEFSTSSISSVSWQTDGKESAEPHTTATGANQTRPADIAAFATDATTAAA</sequence>
<dbReference type="InterPro" id="IPR005714">
    <property type="entry name" value="ATPase_T3SS_FliI/YscN"/>
</dbReference>
<evidence type="ECO:0000313" key="16">
    <source>
        <dbReference type="EMBL" id="AAK84114.1"/>
    </source>
</evidence>
<evidence type="ECO:0000256" key="4">
    <source>
        <dbReference type="ARBA" id="ARBA00022741"/>
    </source>
</evidence>
<keyword evidence="2" id="KW-0813">Transport</keyword>
<dbReference type="EMBL" id="AF005744">
    <property type="protein sequence ID" value="AAB69192.1"/>
    <property type="molecule type" value="Genomic_DNA"/>
</dbReference>
<reference evidence="16" key="4">
    <citation type="journal article" date="2002" name="J. Mol. Evol.">
        <title>Characterization of the ysa pathogenicity locus in the chromosome of Yersinia enterocolitica and phylogeny analysis of type III secretion systems.</title>
        <authorList>
            <person name="Foultier B."/>
            <person name="Troisfontaines P."/>
            <person name="Muller S."/>
            <person name="Opperdoes F.R."/>
            <person name="Cornelis G.R."/>
        </authorList>
    </citation>
    <scope>NUCLEOTIDE SEQUENCE</scope>
    <source>
        <strain evidence="16">A127</strain>
    </source>
</reference>
<keyword evidence="7" id="KW-1278">Translocase</keyword>
<dbReference type="InterPro" id="IPR050053">
    <property type="entry name" value="ATPase_alpha/beta_chains"/>
</dbReference>
<dbReference type="Gene3D" id="3.40.50.12240">
    <property type="match status" value="1"/>
</dbReference>
<evidence type="ECO:0000313" key="15">
    <source>
        <dbReference type="EMBL" id="AAB69192.1"/>
    </source>
</evidence>
<dbReference type="CDD" id="cd01426">
    <property type="entry name" value="ATP-synt_F1_V1_A1_AB_FliI_N"/>
    <property type="match status" value="1"/>
</dbReference>
<accession>O30438</accession>
<keyword evidence="6" id="KW-0653">Protein transport</keyword>
<dbReference type="EMBL" id="AF369954">
    <property type="protein sequence ID" value="AAK84114.1"/>
    <property type="molecule type" value="Genomic_DNA"/>
</dbReference>
<keyword evidence="8" id="KW-0843">Virulence</keyword>
<dbReference type="EC" id="7.4.2.8" evidence="10"/>
<feature type="compositionally biased region" description="Polar residues" evidence="13">
    <location>
        <begin position="438"/>
        <end position="449"/>
    </location>
</feature>
<reference evidence="15" key="1">
    <citation type="journal article" date="2000" name="Mol. Microbiol.">
        <title>A chromosomally encoded type III secretion pathway in Yersinia enterocolitica is important in virulence.</title>
        <authorList>
            <person name="Haller J.C."/>
            <person name="Carlson S."/>
            <person name="Pederson K.J."/>
            <person name="Pierson D.E."/>
        </authorList>
    </citation>
    <scope>NUCLEOTIDE SEQUENCE</scope>
</reference>
<name>O30438_YEREN</name>
<evidence type="ECO:0000256" key="2">
    <source>
        <dbReference type="ARBA" id="ARBA00022448"/>
    </source>
</evidence>
<dbReference type="GO" id="GO:0005737">
    <property type="term" value="C:cytoplasm"/>
    <property type="evidence" value="ECO:0007669"/>
    <property type="project" value="UniProtKB-SubCell"/>
</dbReference>
<dbReference type="InterPro" id="IPR003593">
    <property type="entry name" value="AAA+_ATPase"/>
</dbReference>
<dbReference type="GO" id="GO:0005524">
    <property type="term" value="F:ATP binding"/>
    <property type="evidence" value="ECO:0007669"/>
    <property type="project" value="UniProtKB-KW"/>
</dbReference>
<dbReference type="PROSITE" id="PS00152">
    <property type="entry name" value="ATPASE_ALPHA_BETA"/>
    <property type="match status" value="1"/>
</dbReference>
<proteinExistence type="inferred from homology"/>
<evidence type="ECO:0000256" key="12">
    <source>
        <dbReference type="ARBA" id="ARBA00034006"/>
    </source>
</evidence>
<evidence type="ECO:0000256" key="5">
    <source>
        <dbReference type="ARBA" id="ARBA00022840"/>
    </source>
</evidence>
<dbReference type="AlphaFoldDB" id="O30438"/>
<dbReference type="SMART" id="SM00382">
    <property type="entry name" value="AAA"/>
    <property type="match status" value="1"/>
</dbReference>
<dbReference type="GO" id="GO:0030257">
    <property type="term" value="C:type III protein secretion system complex"/>
    <property type="evidence" value="ECO:0007669"/>
    <property type="project" value="InterPro"/>
</dbReference>
<evidence type="ECO:0000256" key="3">
    <source>
        <dbReference type="ARBA" id="ARBA00022490"/>
    </source>
</evidence>
<dbReference type="BRENDA" id="7.4.2.8">
    <property type="organism ID" value="6741"/>
</dbReference>
<evidence type="ECO:0000256" key="6">
    <source>
        <dbReference type="ARBA" id="ARBA00022927"/>
    </source>
</evidence>
<dbReference type="InterPro" id="IPR020003">
    <property type="entry name" value="ATPase_a/bsu_AS"/>
</dbReference>
<evidence type="ECO:0000256" key="11">
    <source>
        <dbReference type="ARBA" id="ARBA00024442"/>
    </source>
</evidence>
<dbReference type="GO" id="GO:0016887">
    <property type="term" value="F:ATP hydrolysis activity"/>
    <property type="evidence" value="ECO:0007669"/>
    <property type="project" value="InterPro"/>
</dbReference>